<sequence length="76" mass="8426">SGGLKIILKKKEGIYRGAVVQISERIIGDEFKERETNDENGVLALNFAISAPFFQFPQPQSHILPRSALIVIAEIC</sequence>
<dbReference type="AlphaFoldDB" id="A0AAU9MB71"/>
<comment type="caution">
    <text evidence="1">The sequence shown here is derived from an EMBL/GenBank/DDBJ whole genome shotgun (WGS) entry which is preliminary data.</text>
</comment>
<evidence type="ECO:0000313" key="2">
    <source>
        <dbReference type="Proteomes" id="UP001157418"/>
    </source>
</evidence>
<proteinExistence type="predicted"/>
<evidence type="ECO:0000313" key="1">
    <source>
        <dbReference type="EMBL" id="CAH1423957.1"/>
    </source>
</evidence>
<dbReference type="EMBL" id="CAKMRJ010001212">
    <property type="protein sequence ID" value="CAH1423957.1"/>
    <property type="molecule type" value="Genomic_DNA"/>
</dbReference>
<keyword evidence="2" id="KW-1185">Reference proteome</keyword>
<accession>A0AAU9MB71</accession>
<feature type="non-terminal residue" evidence="1">
    <location>
        <position position="1"/>
    </location>
</feature>
<name>A0AAU9MB71_9ASTR</name>
<reference evidence="1 2" key="1">
    <citation type="submission" date="2022-01" db="EMBL/GenBank/DDBJ databases">
        <authorList>
            <person name="Xiong W."/>
            <person name="Schranz E."/>
        </authorList>
    </citation>
    <scope>NUCLEOTIDE SEQUENCE [LARGE SCALE GENOMIC DNA]</scope>
</reference>
<gene>
    <name evidence="1" type="ORF">LVIROSA_LOCUS11206</name>
</gene>
<organism evidence="1 2">
    <name type="scientific">Lactuca virosa</name>
    <dbReference type="NCBI Taxonomy" id="75947"/>
    <lineage>
        <taxon>Eukaryota</taxon>
        <taxon>Viridiplantae</taxon>
        <taxon>Streptophyta</taxon>
        <taxon>Embryophyta</taxon>
        <taxon>Tracheophyta</taxon>
        <taxon>Spermatophyta</taxon>
        <taxon>Magnoliopsida</taxon>
        <taxon>eudicotyledons</taxon>
        <taxon>Gunneridae</taxon>
        <taxon>Pentapetalae</taxon>
        <taxon>asterids</taxon>
        <taxon>campanulids</taxon>
        <taxon>Asterales</taxon>
        <taxon>Asteraceae</taxon>
        <taxon>Cichorioideae</taxon>
        <taxon>Cichorieae</taxon>
        <taxon>Lactucinae</taxon>
        <taxon>Lactuca</taxon>
    </lineage>
</organism>
<dbReference type="Proteomes" id="UP001157418">
    <property type="component" value="Unassembled WGS sequence"/>
</dbReference>
<protein>
    <submittedName>
        <fullName evidence="1">Uncharacterized protein</fullName>
    </submittedName>
</protein>